<evidence type="ECO:0000313" key="1">
    <source>
        <dbReference type="EMBL" id="GBM22716.1"/>
    </source>
</evidence>
<dbReference type="Proteomes" id="UP000499080">
    <property type="component" value="Unassembled WGS sequence"/>
</dbReference>
<keyword evidence="2" id="KW-1185">Reference proteome</keyword>
<reference evidence="1 2" key="1">
    <citation type="journal article" date="2019" name="Sci. Rep.">
        <title>Orb-weaving spider Araneus ventricosus genome elucidates the spidroin gene catalogue.</title>
        <authorList>
            <person name="Kono N."/>
            <person name="Nakamura H."/>
            <person name="Ohtoshi R."/>
            <person name="Moran D.A.P."/>
            <person name="Shinohara A."/>
            <person name="Yoshida Y."/>
            <person name="Fujiwara M."/>
            <person name="Mori M."/>
            <person name="Tomita M."/>
            <person name="Arakawa K."/>
        </authorList>
    </citation>
    <scope>NUCLEOTIDE SEQUENCE [LARGE SCALE GENOMIC DNA]</scope>
</reference>
<evidence type="ECO:0000313" key="2">
    <source>
        <dbReference type="Proteomes" id="UP000499080"/>
    </source>
</evidence>
<protein>
    <submittedName>
        <fullName evidence="1">Uncharacterized protein</fullName>
    </submittedName>
</protein>
<feature type="non-terminal residue" evidence="1">
    <location>
        <position position="58"/>
    </location>
</feature>
<sequence length="58" mass="6493">MRRVMCLYISNDAKLKITKNDIIERAVLLISRLLCLLASPAILQDGVSDDDRDGFSDP</sequence>
<organism evidence="1 2">
    <name type="scientific">Araneus ventricosus</name>
    <name type="common">Orbweaver spider</name>
    <name type="synonym">Epeira ventricosa</name>
    <dbReference type="NCBI Taxonomy" id="182803"/>
    <lineage>
        <taxon>Eukaryota</taxon>
        <taxon>Metazoa</taxon>
        <taxon>Ecdysozoa</taxon>
        <taxon>Arthropoda</taxon>
        <taxon>Chelicerata</taxon>
        <taxon>Arachnida</taxon>
        <taxon>Araneae</taxon>
        <taxon>Araneomorphae</taxon>
        <taxon>Entelegynae</taxon>
        <taxon>Araneoidea</taxon>
        <taxon>Araneidae</taxon>
        <taxon>Araneus</taxon>
    </lineage>
</organism>
<gene>
    <name evidence="1" type="ORF">AVEN_81473_1</name>
</gene>
<accession>A0A4Y2E312</accession>
<comment type="caution">
    <text evidence="1">The sequence shown here is derived from an EMBL/GenBank/DDBJ whole genome shotgun (WGS) entry which is preliminary data.</text>
</comment>
<proteinExistence type="predicted"/>
<name>A0A4Y2E312_ARAVE</name>
<dbReference type="EMBL" id="BGPR01000485">
    <property type="protein sequence ID" value="GBM22716.1"/>
    <property type="molecule type" value="Genomic_DNA"/>
</dbReference>
<dbReference type="AlphaFoldDB" id="A0A4Y2E312"/>